<feature type="compositionally biased region" description="Low complexity" evidence="1">
    <location>
        <begin position="38"/>
        <end position="54"/>
    </location>
</feature>
<protein>
    <submittedName>
        <fullName evidence="2">Uncharacterized protein</fullName>
    </submittedName>
</protein>
<evidence type="ECO:0000313" key="3">
    <source>
        <dbReference type="Proteomes" id="UP000502508"/>
    </source>
</evidence>
<proteinExistence type="predicted"/>
<dbReference type="KEGG" id="pfla:Pflav_010130"/>
<accession>A0A6F8XLB8</accession>
<keyword evidence="3" id="KW-1185">Reference proteome</keyword>
<evidence type="ECO:0000256" key="1">
    <source>
        <dbReference type="SAM" id="MobiDB-lite"/>
    </source>
</evidence>
<reference evidence="2 3" key="2">
    <citation type="submission" date="2020-03" db="EMBL/GenBank/DDBJ databases">
        <authorList>
            <person name="Ichikawa N."/>
            <person name="Kimura A."/>
            <person name="Kitahashi Y."/>
            <person name="Uohara A."/>
        </authorList>
    </citation>
    <scope>NUCLEOTIDE SEQUENCE [LARGE SCALE GENOMIC DNA]</scope>
    <source>
        <strain evidence="2 3">NBRC 107702</strain>
    </source>
</reference>
<feature type="region of interest" description="Disordered" evidence="1">
    <location>
        <begin position="38"/>
        <end position="80"/>
    </location>
</feature>
<dbReference type="EMBL" id="AP022870">
    <property type="protein sequence ID" value="BCB74603.1"/>
    <property type="molecule type" value="Genomic_DNA"/>
</dbReference>
<gene>
    <name evidence="2" type="ORF">Pflav_010130</name>
</gene>
<name>A0A6F8XLB8_9ACTN</name>
<evidence type="ECO:0000313" key="2">
    <source>
        <dbReference type="EMBL" id="BCB74603.1"/>
    </source>
</evidence>
<feature type="compositionally biased region" description="Basic residues" evidence="1">
    <location>
        <begin position="55"/>
        <end position="64"/>
    </location>
</feature>
<dbReference type="Proteomes" id="UP000502508">
    <property type="component" value="Chromosome"/>
</dbReference>
<dbReference type="AlphaFoldDB" id="A0A6F8XLB8"/>
<organism evidence="2 3">
    <name type="scientific">Phytohabitans flavus</name>
    <dbReference type="NCBI Taxonomy" id="1076124"/>
    <lineage>
        <taxon>Bacteria</taxon>
        <taxon>Bacillati</taxon>
        <taxon>Actinomycetota</taxon>
        <taxon>Actinomycetes</taxon>
        <taxon>Micromonosporales</taxon>
        <taxon>Micromonosporaceae</taxon>
    </lineage>
</organism>
<reference evidence="2 3" key="1">
    <citation type="submission" date="2020-03" db="EMBL/GenBank/DDBJ databases">
        <title>Whole genome shotgun sequence of Phytohabitans flavus NBRC 107702.</title>
        <authorList>
            <person name="Komaki H."/>
            <person name="Tamura T."/>
        </authorList>
    </citation>
    <scope>NUCLEOTIDE SEQUENCE [LARGE SCALE GENOMIC DNA]</scope>
    <source>
        <strain evidence="2 3">NBRC 107702</strain>
    </source>
</reference>
<sequence length="118" mass="12770">MRRQRHQQQVLKAIAKKASGGDVVANPVKLDRALTAAGGSLTSTAGASPCSTTRSRSRARRRTTSPRPSWPAGGANMGEKLTAETDQLFAAIRTERIDEFLLNHPNFLNSETAVKKAR</sequence>